<dbReference type="SUPFAM" id="SSF49899">
    <property type="entry name" value="Concanavalin A-like lectins/glucanases"/>
    <property type="match status" value="1"/>
</dbReference>
<feature type="domain" description="GH16" evidence="7">
    <location>
        <begin position="22"/>
        <end position="282"/>
    </location>
</feature>
<dbReference type="FunFam" id="2.60.120.200:FF:000114">
    <property type="entry name" value="Probable endo-1,3(4)-beta-glucanase NFIA_089530"/>
    <property type="match status" value="1"/>
</dbReference>
<evidence type="ECO:0000313" key="8">
    <source>
        <dbReference type="EMBL" id="KAF2799124.1"/>
    </source>
</evidence>
<keyword evidence="4 8" id="KW-0378">Hydrolase</keyword>
<feature type="chain" id="PRO_5025658645" description="endo-1,3(4)-beta-glucanase" evidence="6">
    <location>
        <begin position="20"/>
        <end position="327"/>
    </location>
</feature>
<comment type="catalytic activity">
    <reaction evidence="1">
        <text>Endohydrolysis of (1-&gt;3)- or (1-&gt;4)-linkages in beta-D-glucans when the glucose residue whose reducing group is involved in the linkage to be hydrolyzed is itself substituted at C-3.</text>
        <dbReference type="EC" id="3.2.1.6"/>
    </reaction>
</comment>
<dbReference type="CDD" id="cd02181">
    <property type="entry name" value="GH16_fungal_Lam16A_glucanase"/>
    <property type="match status" value="1"/>
</dbReference>
<reference evidence="8" key="1">
    <citation type="journal article" date="2020" name="Stud. Mycol.">
        <title>101 Dothideomycetes genomes: a test case for predicting lifestyles and emergence of pathogens.</title>
        <authorList>
            <person name="Haridas S."/>
            <person name="Albert R."/>
            <person name="Binder M."/>
            <person name="Bloem J."/>
            <person name="Labutti K."/>
            <person name="Salamov A."/>
            <person name="Andreopoulos B."/>
            <person name="Baker S."/>
            <person name="Barry K."/>
            <person name="Bills G."/>
            <person name="Bluhm B."/>
            <person name="Cannon C."/>
            <person name="Castanera R."/>
            <person name="Culley D."/>
            <person name="Daum C."/>
            <person name="Ezra D."/>
            <person name="Gonzalez J."/>
            <person name="Henrissat B."/>
            <person name="Kuo A."/>
            <person name="Liang C."/>
            <person name="Lipzen A."/>
            <person name="Lutzoni F."/>
            <person name="Magnuson J."/>
            <person name="Mondo S."/>
            <person name="Nolan M."/>
            <person name="Ohm R."/>
            <person name="Pangilinan J."/>
            <person name="Park H.-J."/>
            <person name="Ramirez L."/>
            <person name="Alfaro M."/>
            <person name="Sun H."/>
            <person name="Tritt A."/>
            <person name="Yoshinaga Y."/>
            <person name="Zwiers L.-H."/>
            <person name="Turgeon B."/>
            <person name="Goodwin S."/>
            <person name="Spatafora J."/>
            <person name="Crous P."/>
            <person name="Grigoriev I."/>
        </authorList>
    </citation>
    <scope>NUCLEOTIDE SEQUENCE</scope>
    <source>
        <strain evidence="8">CBS 109.77</strain>
    </source>
</reference>
<evidence type="ECO:0000256" key="1">
    <source>
        <dbReference type="ARBA" id="ARBA00000124"/>
    </source>
</evidence>
<dbReference type="OrthoDB" id="192832at2759"/>
<dbReference type="Gene3D" id="2.60.120.200">
    <property type="match status" value="1"/>
</dbReference>
<dbReference type="InterPro" id="IPR000757">
    <property type="entry name" value="Beta-glucanase-like"/>
</dbReference>
<dbReference type="PANTHER" id="PTHR10963:SF24">
    <property type="entry name" value="GLYCOSIDASE C21B10.07-RELATED"/>
    <property type="match status" value="1"/>
</dbReference>
<dbReference type="Pfam" id="PF26113">
    <property type="entry name" value="GH16_XgeA"/>
    <property type="match status" value="1"/>
</dbReference>
<proteinExistence type="inferred from homology"/>
<dbReference type="InterPro" id="IPR050546">
    <property type="entry name" value="Glycosyl_Hydrlase_16"/>
</dbReference>
<dbReference type="AlphaFoldDB" id="A0A6A6XTR2"/>
<evidence type="ECO:0000256" key="5">
    <source>
        <dbReference type="ARBA" id="ARBA00023295"/>
    </source>
</evidence>
<evidence type="ECO:0000256" key="4">
    <source>
        <dbReference type="ARBA" id="ARBA00022801"/>
    </source>
</evidence>
<organism evidence="8 9">
    <name type="scientific">Melanomma pulvis-pyrius CBS 109.77</name>
    <dbReference type="NCBI Taxonomy" id="1314802"/>
    <lineage>
        <taxon>Eukaryota</taxon>
        <taxon>Fungi</taxon>
        <taxon>Dikarya</taxon>
        <taxon>Ascomycota</taxon>
        <taxon>Pezizomycotina</taxon>
        <taxon>Dothideomycetes</taxon>
        <taxon>Pleosporomycetidae</taxon>
        <taxon>Pleosporales</taxon>
        <taxon>Melanommataceae</taxon>
        <taxon>Melanomma</taxon>
    </lineage>
</organism>
<feature type="signal peptide" evidence="6">
    <location>
        <begin position="1"/>
        <end position="19"/>
    </location>
</feature>
<sequence>MGFLALCALVLSLSSAIYAQQYELTQTYTTQNFFEEFSFFTGQDPTNGFVQYVPFDTAAATGLIGNNSDLIYVGVDHTNVYPSSGPGRPSVRLESKLTFTEGLFVLDLTHIPTGCGTWPAFWTVGLADWPIDGEIDVIENINDAAENNAALHAAGECEVSAAVGQTATWESTDCNIVHDGNQGCGSKLTEPNNYGKGFNANGGGVYAMEWTSSAVKIWFFPRTGIPDSLSNTHPNTSTFGIPSATFSGPCSDSFGDKFFNHTVVLDTDFCGRWAGGRFGQGDTQCPLIEGTSSEDSCVNFVANNPQAFKEAYWGIRSLRAFTRSVEY</sequence>
<keyword evidence="5" id="KW-0326">Glycosidase</keyword>
<dbReference type="Proteomes" id="UP000799757">
    <property type="component" value="Unassembled WGS sequence"/>
</dbReference>
<keyword evidence="9" id="KW-1185">Reference proteome</keyword>
<dbReference type="InterPro" id="IPR013320">
    <property type="entry name" value="ConA-like_dom_sf"/>
</dbReference>
<accession>A0A6A6XTR2</accession>
<protein>
    <recommendedName>
        <fullName evidence="3">endo-1,3(4)-beta-glucanase</fullName>
        <ecNumber evidence="3">3.2.1.6</ecNumber>
    </recommendedName>
</protein>
<dbReference type="GO" id="GO:0009251">
    <property type="term" value="P:glucan catabolic process"/>
    <property type="evidence" value="ECO:0007669"/>
    <property type="project" value="TreeGrafter"/>
</dbReference>
<keyword evidence="6" id="KW-0732">Signal</keyword>
<gene>
    <name evidence="8" type="ORF">K505DRAFT_346135</name>
</gene>
<dbReference type="EMBL" id="MU001770">
    <property type="protein sequence ID" value="KAF2799124.1"/>
    <property type="molecule type" value="Genomic_DNA"/>
</dbReference>
<dbReference type="PANTHER" id="PTHR10963">
    <property type="entry name" value="GLYCOSYL HYDROLASE-RELATED"/>
    <property type="match status" value="1"/>
</dbReference>
<evidence type="ECO:0000259" key="7">
    <source>
        <dbReference type="PROSITE" id="PS51762"/>
    </source>
</evidence>
<dbReference type="EC" id="3.2.1.6" evidence="3"/>
<evidence type="ECO:0000256" key="6">
    <source>
        <dbReference type="SAM" id="SignalP"/>
    </source>
</evidence>
<evidence type="ECO:0000313" key="9">
    <source>
        <dbReference type="Proteomes" id="UP000799757"/>
    </source>
</evidence>
<dbReference type="PROSITE" id="PS51762">
    <property type="entry name" value="GH16_2"/>
    <property type="match status" value="1"/>
</dbReference>
<evidence type="ECO:0000256" key="2">
    <source>
        <dbReference type="ARBA" id="ARBA00006865"/>
    </source>
</evidence>
<name>A0A6A6XTR2_9PLEO</name>
<evidence type="ECO:0000256" key="3">
    <source>
        <dbReference type="ARBA" id="ARBA00012599"/>
    </source>
</evidence>
<comment type="similarity">
    <text evidence="2">Belongs to the glycosyl hydrolase 16 family.</text>
</comment>
<dbReference type="GO" id="GO:0052861">
    <property type="term" value="F:endo-1,3(4)-beta-glucanase activity"/>
    <property type="evidence" value="ECO:0007669"/>
    <property type="project" value="UniProtKB-EC"/>
</dbReference>